<keyword evidence="2" id="KW-0547">Nucleotide-binding</keyword>
<dbReference type="PROSITE" id="PS50893">
    <property type="entry name" value="ABC_TRANSPORTER_2"/>
    <property type="match status" value="1"/>
</dbReference>
<accession>A0A073JWC1</accession>
<dbReference type="Gene3D" id="3.40.50.300">
    <property type="entry name" value="P-loop containing nucleotide triphosphate hydrolases"/>
    <property type="match status" value="1"/>
</dbReference>
<evidence type="ECO:0000256" key="1">
    <source>
        <dbReference type="ARBA" id="ARBA00022448"/>
    </source>
</evidence>
<dbReference type="InterPro" id="IPR025302">
    <property type="entry name" value="DrrA1/2-like_C"/>
</dbReference>
<dbReference type="InterPro" id="IPR050763">
    <property type="entry name" value="ABC_transporter_ATP-binding"/>
</dbReference>
<keyword evidence="1" id="KW-0813">Transport</keyword>
<protein>
    <submittedName>
        <fullName evidence="5">ABC transporter ATP-binding protein</fullName>
    </submittedName>
</protein>
<evidence type="ECO:0000313" key="6">
    <source>
        <dbReference type="Proteomes" id="UP000027822"/>
    </source>
</evidence>
<dbReference type="PANTHER" id="PTHR42711">
    <property type="entry name" value="ABC TRANSPORTER ATP-BINDING PROTEIN"/>
    <property type="match status" value="1"/>
</dbReference>
<name>A0A073JWC1_9BACI</name>
<comment type="caution">
    <text evidence="5">The sequence shown here is derived from an EMBL/GenBank/DDBJ whole genome shotgun (WGS) entry which is preliminary data.</text>
</comment>
<proteinExistence type="predicted"/>
<dbReference type="RefSeq" id="WP_051758969.1">
    <property type="nucleotide sequence ID" value="NZ_CBCSJC010000014.1"/>
</dbReference>
<dbReference type="Proteomes" id="UP000027822">
    <property type="component" value="Unassembled WGS sequence"/>
</dbReference>
<dbReference type="STRING" id="574376.BAMA_04510"/>
<evidence type="ECO:0000256" key="2">
    <source>
        <dbReference type="ARBA" id="ARBA00022741"/>
    </source>
</evidence>
<dbReference type="EMBL" id="JOTN01000013">
    <property type="protein sequence ID" value="KEK18536.1"/>
    <property type="molecule type" value="Genomic_DNA"/>
</dbReference>
<evidence type="ECO:0000259" key="4">
    <source>
        <dbReference type="PROSITE" id="PS50893"/>
    </source>
</evidence>
<evidence type="ECO:0000256" key="3">
    <source>
        <dbReference type="ARBA" id="ARBA00022840"/>
    </source>
</evidence>
<dbReference type="GO" id="GO:0005524">
    <property type="term" value="F:ATP binding"/>
    <property type="evidence" value="ECO:0007669"/>
    <property type="project" value="UniProtKB-KW"/>
</dbReference>
<reference evidence="5 6" key="1">
    <citation type="submission" date="2014-06" db="EMBL/GenBank/DDBJ databases">
        <title>Draft genome sequence of Bacillus manliponensis JCM 15802 (MCCC 1A00708).</title>
        <authorList>
            <person name="Lai Q."/>
            <person name="Liu Y."/>
            <person name="Shao Z."/>
        </authorList>
    </citation>
    <scope>NUCLEOTIDE SEQUENCE [LARGE SCALE GENOMIC DNA]</scope>
    <source>
        <strain evidence="5 6">JCM 15802</strain>
    </source>
</reference>
<gene>
    <name evidence="5" type="ORF">BAMA_04510</name>
</gene>
<dbReference type="PANTHER" id="PTHR42711:SF1">
    <property type="entry name" value="ABC-TRANSPORT PROTEIN, ATP-BINDING COMPONENT"/>
    <property type="match status" value="1"/>
</dbReference>
<dbReference type="InterPro" id="IPR003439">
    <property type="entry name" value="ABC_transporter-like_ATP-bd"/>
</dbReference>
<dbReference type="Pfam" id="PF00005">
    <property type="entry name" value="ABC_tran"/>
    <property type="match status" value="1"/>
</dbReference>
<organism evidence="5 6">
    <name type="scientific">Bacillus manliponensis</name>
    <dbReference type="NCBI Taxonomy" id="574376"/>
    <lineage>
        <taxon>Bacteria</taxon>
        <taxon>Bacillati</taxon>
        <taxon>Bacillota</taxon>
        <taxon>Bacilli</taxon>
        <taxon>Bacillales</taxon>
        <taxon>Bacillaceae</taxon>
        <taxon>Bacillus</taxon>
        <taxon>Bacillus cereus group</taxon>
    </lineage>
</organism>
<dbReference type="SMART" id="SM00382">
    <property type="entry name" value="AAA"/>
    <property type="match status" value="1"/>
</dbReference>
<dbReference type="InterPro" id="IPR027417">
    <property type="entry name" value="P-loop_NTPase"/>
</dbReference>
<dbReference type="Pfam" id="PF13732">
    <property type="entry name" value="DrrA1-3_C"/>
    <property type="match status" value="1"/>
</dbReference>
<dbReference type="GO" id="GO:0016887">
    <property type="term" value="F:ATP hydrolysis activity"/>
    <property type="evidence" value="ECO:0007669"/>
    <property type="project" value="InterPro"/>
</dbReference>
<dbReference type="eggNOG" id="COG4586">
    <property type="taxonomic scope" value="Bacteria"/>
</dbReference>
<evidence type="ECO:0000313" key="5">
    <source>
        <dbReference type="EMBL" id="KEK18536.1"/>
    </source>
</evidence>
<dbReference type="InterPro" id="IPR003593">
    <property type="entry name" value="AAA+_ATPase"/>
</dbReference>
<sequence length="328" mass="37697">MIIQAKNLSREFTVYSKSSDSFFMLNQIIGRKGTKKKVVDNINMYIEEGEIVGYLGPNGAGKSTTIKMLSGVLTPTSGELTVLGKEPSKNRKEHAKNIGVLYGQRTQLWWDLPLKDSFELLKAIYKIDSQVYKKRLANFVEILDMEDFLDRPVRQLSLGQRMRGEMVATLLHSPPILFLDEPTIGLDVLAKLKIQEFLKFLNKEEGTTILITSHNMDDIEKLCNRIVLIDQGKIMFDGSKESLKRKTTRKDVLIIEVSPEDMNKTPSILPIKREENTLYFEVSTHEEVPQLINELSKQFRILKIEVETPGIEQVLRELYEKKQYEVML</sequence>
<keyword evidence="6" id="KW-1185">Reference proteome</keyword>
<dbReference type="SUPFAM" id="SSF52540">
    <property type="entry name" value="P-loop containing nucleoside triphosphate hydrolases"/>
    <property type="match status" value="1"/>
</dbReference>
<keyword evidence="3 5" id="KW-0067">ATP-binding</keyword>
<dbReference type="AlphaFoldDB" id="A0A073JWC1"/>
<dbReference type="OrthoDB" id="9804819at2"/>
<feature type="domain" description="ABC transporter" evidence="4">
    <location>
        <begin position="23"/>
        <end position="256"/>
    </location>
</feature>